<protein>
    <recommendedName>
        <fullName evidence="4">Glycosyl hydrolases family 39 N-terminal catalytic domain-containing protein</fullName>
    </recommendedName>
</protein>
<evidence type="ECO:0000256" key="2">
    <source>
        <dbReference type="ARBA" id="ARBA00022801"/>
    </source>
</evidence>
<dbReference type="Proteomes" id="UP000034591">
    <property type="component" value="Unassembled WGS sequence"/>
</dbReference>
<dbReference type="InterPro" id="IPR017853">
    <property type="entry name" value="GH"/>
</dbReference>
<dbReference type="PANTHER" id="PTHR12631:SF10">
    <property type="entry name" value="BETA-XYLOSIDASE-LIKE PROTEIN-RELATED"/>
    <property type="match status" value="1"/>
</dbReference>
<evidence type="ECO:0000313" key="6">
    <source>
        <dbReference type="Proteomes" id="UP000034591"/>
    </source>
</evidence>
<dbReference type="InterPro" id="IPR049166">
    <property type="entry name" value="GH39_cat"/>
</dbReference>
<name>A0A0G0JKT7_9BACT</name>
<sequence length="456" mass="52179">MLIVLTLGLPLSVFLLGRETSFFNKAYFGLFGSKANLTVNLSSQVAVNSYPWSNFSQGGEEKDGMLTEVITEMRLLEPTYIRVDHIYDFYNTVRMKPDGGLEFNWIGLDREISAITQSGAIPFISLSYMPSVISSGSEVDIPKDWSLWKEVVEQTINHISGKNGLAIEGVYYEVWNEPDLFGKFELFGEKNYLMLYKYAVEGADETQDVYPFKIGGPAVASVNKEWLTGFIDFITRYGVRLDFYSWHKYDKDVNAFEDSMVKIKEWLQNYPDYNDIELIISEYGYDSEVNKDNDEVISAIHNIAGNALLFQKLDKVFHFEVKDGPGDKKYWGRWGILTHEKFGSPVKKPRYESILFLNKLKGNVFPVFGQGTWVKSIATTRAGVIRLLIANYDPNGKHFENVPVHFVKIPYKDFIIRRIGFRGKIVESEVSITSDNWDTSQFMEPNTAVILEIEPK</sequence>
<evidence type="ECO:0000256" key="1">
    <source>
        <dbReference type="ARBA" id="ARBA00008875"/>
    </source>
</evidence>
<dbReference type="SUPFAM" id="SSF51445">
    <property type="entry name" value="(Trans)glycosidases"/>
    <property type="match status" value="1"/>
</dbReference>
<dbReference type="EMBL" id="LBTI01000020">
    <property type="protein sequence ID" value="KKQ37359.1"/>
    <property type="molecule type" value="Genomic_DNA"/>
</dbReference>
<evidence type="ECO:0000259" key="4">
    <source>
        <dbReference type="Pfam" id="PF01229"/>
    </source>
</evidence>
<gene>
    <name evidence="5" type="ORF">US53_C0020G0012</name>
</gene>
<feature type="domain" description="Glycosyl hydrolases family 39 N-terminal catalytic" evidence="4">
    <location>
        <begin position="79"/>
        <end position="261"/>
    </location>
</feature>
<dbReference type="PANTHER" id="PTHR12631">
    <property type="entry name" value="ALPHA-L-IDURONIDASE"/>
    <property type="match status" value="1"/>
</dbReference>
<reference evidence="5 6" key="1">
    <citation type="journal article" date="2015" name="Nature">
        <title>rRNA introns, odd ribosomes, and small enigmatic genomes across a large radiation of phyla.</title>
        <authorList>
            <person name="Brown C.T."/>
            <person name="Hug L.A."/>
            <person name="Thomas B.C."/>
            <person name="Sharon I."/>
            <person name="Castelle C.J."/>
            <person name="Singh A."/>
            <person name="Wilkins M.J."/>
            <person name="Williams K.H."/>
            <person name="Banfield J.F."/>
        </authorList>
    </citation>
    <scope>NUCLEOTIDE SEQUENCE [LARGE SCALE GENOMIC DNA]</scope>
</reference>
<proteinExistence type="inferred from homology"/>
<organism evidence="5 6">
    <name type="scientific">Candidatus Woesebacteria bacterium GW2011_GWA1_37_7</name>
    <dbReference type="NCBI Taxonomy" id="1618545"/>
    <lineage>
        <taxon>Bacteria</taxon>
        <taxon>Candidatus Woeseibacteriota</taxon>
    </lineage>
</organism>
<keyword evidence="2" id="KW-0378">Hydrolase</keyword>
<dbReference type="STRING" id="1618545.US53_C0020G0012"/>
<dbReference type="Gene3D" id="3.20.20.80">
    <property type="entry name" value="Glycosidases"/>
    <property type="match status" value="1"/>
</dbReference>
<dbReference type="InterPro" id="IPR051923">
    <property type="entry name" value="Glycosyl_Hydrolase_39"/>
</dbReference>
<keyword evidence="3" id="KW-0326">Glycosidase</keyword>
<dbReference type="Pfam" id="PF01229">
    <property type="entry name" value="Glyco_hydro_39"/>
    <property type="match status" value="1"/>
</dbReference>
<evidence type="ECO:0000256" key="3">
    <source>
        <dbReference type="ARBA" id="ARBA00023295"/>
    </source>
</evidence>
<accession>A0A0G0JKT7</accession>
<dbReference type="GO" id="GO:0004553">
    <property type="term" value="F:hydrolase activity, hydrolyzing O-glycosyl compounds"/>
    <property type="evidence" value="ECO:0007669"/>
    <property type="project" value="TreeGrafter"/>
</dbReference>
<comment type="caution">
    <text evidence="5">The sequence shown here is derived from an EMBL/GenBank/DDBJ whole genome shotgun (WGS) entry which is preliminary data.</text>
</comment>
<dbReference type="AlphaFoldDB" id="A0A0G0JKT7"/>
<evidence type="ECO:0000313" key="5">
    <source>
        <dbReference type="EMBL" id="KKQ37359.1"/>
    </source>
</evidence>
<comment type="similarity">
    <text evidence="1">Belongs to the glycosyl hydrolase 39 family.</text>
</comment>